<dbReference type="EMBL" id="MSDW01000001">
    <property type="protein sequence ID" value="OKY78500.1"/>
    <property type="molecule type" value="Genomic_DNA"/>
</dbReference>
<comment type="caution">
    <text evidence="1">The sequence shown here is derived from an EMBL/GenBank/DDBJ whole genome shotgun (WGS) entry which is preliminary data.</text>
</comment>
<gene>
    <name evidence="1" type="ORF">BTN85_0991</name>
</gene>
<dbReference type="AlphaFoldDB" id="A0A1Q6DVU3"/>
<protein>
    <submittedName>
        <fullName evidence="1">Uncharacterized protein</fullName>
    </submittedName>
</protein>
<evidence type="ECO:0000313" key="1">
    <source>
        <dbReference type="EMBL" id="OKY78500.1"/>
    </source>
</evidence>
<proteinExistence type="predicted"/>
<sequence length="33" mass="4135">MRHEDINTTMKYVNISDKVLKDHYDEYQENFEK</sequence>
<keyword evidence="2" id="KW-1185">Reference proteome</keyword>
<reference evidence="1" key="1">
    <citation type="submission" date="2016-12" db="EMBL/GenBank/DDBJ databases">
        <title>Discovery of methanogenic haloarchaea.</title>
        <authorList>
            <person name="Sorokin D.Y."/>
            <person name="Makarova K.S."/>
            <person name="Abbas B."/>
            <person name="Ferrer M."/>
            <person name="Golyshin P.N."/>
        </authorList>
    </citation>
    <scope>NUCLEOTIDE SEQUENCE [LARGE SCALE GENOMIC DNA]</scope>
    <source>
        <strain evidence="1">HMET1</strain>
    </source>
</reference>
<dbReference type="STRING" id="1903181.BTN85_0991"/>
<evidence type="ECO:0000313" key="2">
    <source>
        <dbReference type="Proteomes" id="UP000185744"/>
    </source>
</evidence>
<dbReference type="Proteomes" id="UP000185744">
    <property type="component" value="Unassembled WGS sequence"/>
</dbReference>
<organism evidence="1 2">
    <name type="scientific">Methanohalarchaeum thermophilum</name>
    <dbReference type="NCBI Taxonomy" id="1903181"/>
    <lineage>
        <taxon>Archaea</taxon>
        <taxon>Methanobacteriati</taxon>
        <taxon>Methanobacteriota</taxon>
        <taxon>Methanonatronarchaeia</taxon>
        <taxon>Methanonatronarchaeales</taxon>
        <taxon>Methanonatronarchaeaceae</taxon>
        <taxon>Candidatus Methanohalarchaeum</taxon>
    </lineage>
</organism>
<dbReference type="InParanoid" id="A0A1Q6DVU3"/>
<accession>A0A1Q6DVU3</accession>
<name>A0A1Q6DVU3_METT1</name>